<dbReference type="AlphaFoldDB" id="A0A7W1XSB2"/>
<dbReference type="Gene3D" id="1.25.40.10">
    <property type="entry name" value="Tetratricopeptide repeat domain"/>
    <property type="match status" value="2"/>
</dbReference>
<dbReference type="SUPFAM" id="SSF48452">
    <property type="entry name" value="TPR-like"/>
    <property type="match status" value="2"/>
</dbReference>
<reference evidence="8 9" key="1">
    <citation type="submission" date="2020-07" db="EMBL/GenBank/DDBJ databases">
        <title>Thermoactinomyces phylogeny.</title>
        <authorList>
            <person name="Dunlap C."/>
        </authorList>
    </citation>
    <scope>NUCLEOTIDE SEQUENCE [LARGE SCALE GENOMIC DNA]</scope>
    <source>
        <strain evidence="8 9">AMNI-1</strain>
    </source>
</reference>
<protein>
    <submittedName>
        <fullName evidence="8">Tetratricopeptide repeat protein</fullName>
    </submittedName>
</protein>
<dbReference type="Gene3D" id="1.10.260.40">
    <property type="entry name" value="lambda repressor-like DNA-binding domains"/>
    <property type="match status" value="1"/>
</dbReference>
<feature type="repeat" description="TPR" evidence="6">
    <location>
        <begin position="323"/>
        <end position="356"/>
    </location>
</feature>
<dbReference type="InterPro" id="IPR001387">
    <property type="entry name" value="Cro/C1-type_HTH"/>
</dbReference>
<dbReference type="Proteomes" id="UP000538292">
    <property type="component" value="Unassembled WGS sequence"/>
</dbReference>
<dbReference type="CDD" id="cd00093">
    <property type="entry name" value="HTH_XRE"/>
    <property type="match status" value="1"/>
</dbReference>
<organism evidence="8 9">
    <name type="scientific">Thermoactinomyces mirandus</name>
    <dbReference type="NCBI Taxonomy" id="2756294"/>
    <lineage>
        <taxon>Bacteria</taxon>
        <taxon>Bacillati</taxon>
        <taxon>Bacillota</taxon>
        <taxon>Bacilli</taxon>
        <taxon>Bacillales</taxon>
        <taxon>Thermoactinomycetaceae</taxon>
        <taxon>Thermoactinomyces</taxon>
    </lineage>
</organism>
<dbReference type="PANTHER" id="PTHR46630:SF1">
    <property type="entry name" value="TETRATRICOPEPTIDE REPEAT PROTEIN 29"/>
    <property type="match status" value="1"/>
</dbReference>
<dbReference type="Pfam" id="PF13432">
    <property type="entry name" value="TPR_16"/>
    <property type="match status" value="1"/>
</dbReference>
<dbReference type="SMART" id="SM00028">
    <property type="entry name" value="TPR"/>
    <property type="match status" value="5"/>
</dbReference>
<evidence type="ECO:0000256" key="4">
    <source>
        <dbReference type="ARBA" id="ARBA00022803"/>
    </source>
</evidence>
<dbReference type="PANTHER" id="PTHR46630">
    <property type="entry name" value="TETRATRICOPEPTIDE REPEAT PROTEIN 29"/>
    <property type="match status" value="1"/>
</dbReference>
<dbReference type="RefSeq" id="WP_181739378.1">
    <property type="nucleotide sequence ID" value="NZ_JACEOL010000025.1"/>
</dbReference>
<evidence type="ECO:0000256" key="1">
    <source>
        <dbReference type="ARBA" id="ARBA00004496"/>
    </source>
</evidence>
<dbReference type="InterPro" id="IPR010982">
    <property type="entry name" value="Lambda_DNA-bd_dom_sf"/>
</dbReference>
<dbReference type="PROSITE" id="PS50943">
    <property type="entry name" value="HTH_CROC1"/>
    <property type="match status" value="1"/>
</dbReference>
<dbReference type="PROSITE" id="PS50005">
    <property type="entry name" value="TPR"/>
    <property type="match status" value="1"/>
</dbReference>
<keyword evidence="2" id="KW-0963">Cytoplasm</keyword>
<sequence>MNILEMSEIGKFIRKVRKEKGLRLEDLADEHISTATISNIERGVSHVNKDKVLYLMSKLELDLNEIPEMIEKDTETLESMQVKFAAIETMIQMGMPERALALLSNISEESHSRHQATIYYLKGKAFIFTGDWRKAERELGEAIRLAYQDPYSPMSNLEAAGYSELAYCRFRHKDYEQALRYVERGLETIDKEKNDGCDNRTYYMLLISRIIYLEGLNRTDEAFRFLEEMWAKIPQIQSKDIIIKMYVSRMRLLKRMKLYHDSIRYAREGIRMSIGSKNTEEIFQLWNGLGQAYIEINQLDDAATCFRFVRELADHVENQTEMTRAYCYLGKVYFMQGKNHDAYNVLKKALELAEKLYDPQLLNQSLFMMGKLLKQMKRFTDAVEYLKGAAQIASKNKMKSRVYDSYYELAGCYEALGDTEGFKSATGQMYKAQAELEQQQISYRID</sequence>
<dbReference type="EMBL" id="JACEOL010000025">
    <property type="protein sequence ID" value="MBA4602155.1"/>
    <property type="molecule type" value="Genomic_DNA"/>
</dbReference>
<dbReference type="SUPFAM" id="SSF47413">
    <property type="entry name" value="lambda repressor-like DNA-binding domains"/>
    <property type="match status" value="1"/>
</dbReference>
<dbReference type="InterPro" id="IPR011990">
    <property type="entry name" value="TPR-like_helical_dom_sf"/>
</dbReference>
<comment type="subcellular location">
    <subcellularLocation>
        <location evidence="1">Cytoplasm</location>
    </subcellularLocation>
</comment>
<proteinExistence type="inferred from homology"/>
<keyword evidence="9" id="KW-1185">Reference proteome</keyword>
<gene>
    <name evidence="8" type="ORF">H2C83_07470</name>
</gene>
<comment type="similarity">
    <text evidence="5">Belongs to the Rap family.</text>
</comment>
<comment type="caution">
    <text evidence="8">The sequence shown here is derived from an EMBL/GenBank/DDBJ whole genome shotgun (WGS) entry which is preliminary data.</text>
</comment>
<dbReference type="SMART" id="SM00530">
    <property type="entry name" value="HTH_XRE"/>
    <property type="match status" value="1"/>
</dbReference>
<evidence type="ECO:0000313" key="9">
    <source>
        <dbReference type="Proteomes" id="UP000538292"/>
    </source>
</evidence>
<evidence type="ECO:0000313" key="8">
    <source>
        <dbReference type="EMBL" id="MBA4602155.1"/>
    </source>
</evidence>
<dbReference type="InterPro" id="IPR051476">
    <property type="entry name" value="Bac_ResReg_Asp_Phosphatase"/>
</dbReference>
<keyword evidence="3" id="KW-0677">Repeat</keyword>
<evidence type="ECO:0000256" key="3">
    <source>
        <dbReference type="ARBA" id="ARBA00022737"/>
    </source>
</evidence>
<keyword evidence="4 6" id="KW-0802">TPR repeat</keyword>
<name>A0A7W1XSB2_9BACL</name>
<evidence type="ECO:0000256" key="5">
    <source>
        <dbReference type="ARBA" id="ARBA00038253"/>
    </source>
</evidence>
<feature type="domain" description="HTH cro/C1-type" evidence="7">
    <location>
        <begin position="13"/>
        <end position="66"/>
    </location>
</feature>
<evidence type="ECO:0000259" key="7">
    <source>
        <dbReference type="PROSITE" id="PS50943"/>
    </source>
</evidence>
<dbReference type="Pfam" id="PF13424">
    <property type="entry name" value="TPR_12"/>
    <property type="match status" value="1"/>
</dbReference>
<dbReference type="Pfam" id="PF01381">
    <property type="entry name" value="HTH_3"/>
    <property type="match status" value="1"/>
</dbReference>
<evidence type="ECO:0000256" key="6">
    <source>
        <dbReference type="PROSITE-ProRule" id="PRU00339"/>
    </source>
</evidence>
<evidence type="ECO:0000256" key="2">
    <source>
        <dbReference type="ARBA" id="ARBA00022490"/>
    </source>
</evidence>
<dbReference type="GO" id="GO:0003677">
    <property type="term" value="F:DNA binding"/>
    <property type="evidence" value="ECO:0007669"/>
    <property type="project" value="InterPro"/>
</dbReference>
<dbReference type="GO" id="GO:0005737">
    <property type="term" value="C:cytoplasm"/>
    <property type="evidence" value="ECO:0007669"/>
    <property type="project" value="UniProtKB-SubCell"/>
</dbReference>
<accession>A0A7W1XSB2</accession>
<dbReference type="InterPro" id="IPR019734">
    <property type="entry name" value="TPR_rpt"/>
</dbReference>